<dbReference type="GO" id="GO:0022857">
    <property type="term" value="F:transmembrane transporter activity"/>
    <property type="evidence" value="ECO:0007669"/>
    <property type="project" value="TreeGrafter"/>
</dbReference>
<name>A0A1E7K8A0_9ACTN</name>
<dbReference type="InterPro" id="IPR027417">
    <property type="entry name" value="P-loop_NTPase"/>
</dbReference>
<evidence type="ECO:0000259" key="4">
    <source>
        <dbReference type="PROSITE" id="PS50893"/>
    </source>
</evidence>
<dbReference type="Pfam" id="PF00005">
    <property type="entry name" value="ABC_tran"/>
    <property type="match status" value="1"/>
</dbReference>
<comment type="caution">
    <text evidence="5">The sequence shown here is derived from an EMBL/GenBank/DDBJ whole genome shotgun (WGS) entry which is preliminary data.</text>
</comment>
<proteinExistence type="inferred from homology"/>
<dbReference type="AlphaFoldDB" id="A0A1E7K8A0"/>
<evidence type="ECO:0000256" key="2">
    <source>
        <dbReference type="ARBA" id="ARBA00022741"/>
    </source>
</evidence>
<dbReference type="SMART" id="SM00382">
    <property type="entry name" value="AAA"/>
    <property type="match status" value="1"/>
</dbReference>
<dbReference type="RefSeq" id="WP_019355858.1">
    <property type="nucleotide sequence ID" value="NZ_LJGV01000022.1"/>
</dbReference>
<dbReference type="GO" id="GO:0005524">
    <property type="term" value="F:ATP binding"/>
    <property type="evidence" value="ECO:0007669"/>
    <property type="project" value="UniProtKB-KW"/>
</dbReference>
<dbReference type="PANTHER" id="PTHR24220">
    <property type="entry name" value="IMPORT ATP-BINDING PROTEIN"/>
    <property type="match status" value="1"/>
</dbReference>
<dbReference type="InterPro" id="IPR015854">
    <property type="entry name" value="ABC_transpr_LolD-like"/>
</dbReference>
<comment type="similarity">
    <text evidence="1">Belongs to the ABC transporter superfamily.</text>
</comment>
<evidence type="ECO:0000313" key="5">
    <source>
        <dbReference type="EMBL" id="OEV00116.1"/>
    </source>
</evidence>
<dbReference type="PROSITE" id="PS50893">
    <property type="entry name" value="ABC_TRANSPORTER_2"/>
    <property type="match status" value="1"/>
</dbReference>
<reference evidence="5 6" key="1">
    <citation type="journal article" date="2016" name="Front. Microbiol.">
        <title>Comparative Genomics Analysis of Streptomyces Species Reveals Their Adaptation to the Marine Environment and Their Diversity at the Genomic Level.</title>
        <authorList>
            <person name="Tian X."/>
            <person name="Zhang Z."/>
            <person name="Yang T."/>
            <person name="Chen M."/>
            <person name="Li J."/>
            <person name="Chen F."/>
            <person name="Yang J."/>
            <person name="Li W."/>
            <person name="Zhang B."/>
            <person name="Zhang Z."/>
            <person name="Wu J."/>
            <person name="Zhang C."/>
            <person name="Long L."/>
            <person name="Xiao J."/>
        </authorList>
    </citation>
    <scope>NUCLEOTIDE SEQUENCE [LARGE SCALE GENOMIC DNA]</scope>
    <source>
        <strain evidence="5 6">SCSIO M10379</strain>
    </source>
</reference>
<protein>
    <submittedName>
        <fullName evidence="5">ABC transporter ATP-binding protein</fullName>
    </submittedName>
</protein>
<dbReference type="InterPro" id="IPR003439">
    <property type="entry name" value="ABC_transporter-like_ATP-bd"/>
</dbReference>
<keyword evidence="2" id="KW-0547">Nucleotide-binding</keyword>
<dbReference type="PATRIC" id="fig|943816.4.peg.4042"/>
<dbReference type="SUPFAM" id="SSF52540">
    <property type="entry name" value="P-loop containing nucleoside triphosphate hydrolases"/>
    <property type="match status" value="1"/>
</dbReference>
<sequence>MAAPPDDVLWARGLHYAHDGSPALQGVSLGVREGEILAVTGPRGSGKTTLLRCMSGQLLPDQGEVWFNSAPVHTLGRAARERLRLHRFGWIDSTPRLVPELTAWENAALPLLLQGDGYRTARSTACSWLERLDVADCAGKRPPALRQAQRQRVAVARALVHSPTVLFADEPTAPLHQTDRAQVLRALSAAARSQGITVLLAGHDFALDQAARTAEATGAALADRIVALTDGRRARTPAPGAPAAVSAGPEGAAACSLSV</sequence>
<dbReference type="GO" id="GO:0016887">
    <property type="term" value="F:ATP hydrolysis activity"/>
    <property type="evidence" value="ECO:0007669"/>
    <property type="project" value="InterPro"/>
</dbReference>
<evidence type="ECO:0000256" key="1">
    <source>
        <dbReference type="ARBA" id="ARBA00005417"/>
    </source>
</evidence>
<keyword evidence="3 5" id="KW-0067">ATP-binding</keyword>
<feature type="domain" description="ABC transporter" evidence="4">
    <location>
        <begin position="9"/>
        <end position="255"/>
    </location>
</feature>
<dbReference type="Proteomes" id="UP000175829">
    <property type="component" value="Unassembled WGS sequence"/>
</dbReference>
<accession>A0A1E7K8A0</accession>
<evidence type="ECO:0000256" key="3">
    <source>
        <dbReference type="ARBA" id="ARBA00022840"/>
    </source>
</evidence>
<dbReference type="Gene3D" id="3.40.50.300">
    <property type="entry name" value="P-loop containing nucleotide triphosphate hydrolases"/>
    <property type="match status" value="1"/>
</dbReference>
<evidence type="ECO:0000313" key="6">
    <source>
        <dbReference type="Proteomes" id="UP000175829"/>
    </source>
</evidence>
<dbReference type="InterPro" id="IPR003593">
    <property type="entry name" value="AAA+_ATPase"/>
</dbReference>
<organism evidence="5 6">
    <name type="scientific">Streptomyces qinglanensis</name>
    <dbReference type="NCBI Taxonomy" id="943816"/>
    <lineage>
        <taxon>Bacteria</taxon>
        <taxon>Bacillati</taxon>
        <taxon>Actinomycetota</taxon>
        <taxon>Actinomycetes</taxon>
        <taxon>Kitasatosporales</taxon>
        <taxon>Streptomycetaceae</taxon>
        <taxon>Streptomyces</taxon>
    </lineage>
</organism>
<dbReference type="GO" id="GO:0005886">
    <property type="term" value="C:plasma membrane"/>
    <property type="evidence" value="ECO:0007669"/>
    <property type="project" value="TreeGrafter"/>
</dbReference>
<dbReference type="EMBL" id="LJGV01000022">
    <property type="protein sequence ID" value="OEV00116.1"/>
    <property type="molecule type" value="Genomic_DNA"/>
</dbReference>
<dbReference type="PANTHER" id="PTHR24220:SF689">
    <property type="entry name" value="LIPOPROTEIN-RELEASING SYSTEM ATP-BINDING PROTEIN LOLD"/>
    <property type="match status" value="1"/>
</dbReference>
<gene>
    <name evidence="5" type="ORF">AN217_22470</name>
</gene>